<dbReference type="InterPro" id="IPR025649">
    <property type="entry name" value="DUF4360"/>
</dbReference>
<feature type="compositionally biased region" description="Acidic residues" evidence="1">
    <location>
        <begin position="237"/>
        <end position="246"/>
    </location>
</feature>
<dbReference type="EMBL" id="CALLCH030000012">
    <property type="protein sequence ID" value="CAI4215576.1"/>
    <property type="molecule type" value="Genomic_DNA"/>
</dbReference>
<feature type="region of interest" description="Disordered" evidence="1">
    <location>
        <begin position="289"/>
        <end position="317"/>
    </location>
</feature>
<organism evidence="3 4">
    <name type="scientific">Parascedosporium putredinis</name>
    <dbReference type="NCBI Taxonomy" id="1442378"/>
    <lineage>
        <taxon>Eukaryota</taxon>
        <taxon>Fungi</taxon>
        <taxon>Dikarya</taxon>
        <taxon>Ascomycota</taxon>
        <taxon>Pezizomycotina</taxon>
        <taxon>Sordariomycetes</taxon>
        <taxon>Hypocreomycetidae</taxon>
        <taxon>Microascales</taxon>
        <taxon>Microascaceae</taxon>
        <taxon>Parascedosporium</taxon>
    </lineage>
</organism>
<dbReference type="AlphaFoldDB" id="A0A9P1MBH8"/>
<sequence length="368" mass="39787">MTKLALASAVAGLAATTLAAPTAIAAPYEPINISYSGTCSNETLNSVTVLDNQLNIKFGEFDAMLGGPDDPLKRFSFCAAHMEITGGLPGYKLSAKRVSGQGLFYGTGKVGLSLFATMFWSSEAELGVTRQIDFAAEEQTAFGSRYYESNFLDTPFLSPCVTKETDPGLLTVRMRARLSTSEPNAIGLFLGSPEAPVTENIEFEWPVEPAEPEEPVEEEPPTTVKPGEPPVKTVYPDEPEDDDDIIDSPPIIEEPIDVPIIIEEPKEGEVIVDEPEEGEVIVDEPEEGEVVVDEPEEGEVVVDEPEEGEVVVDEPEEGEVIVEEPEEGDVVVEKPKEGGVVVDEPEEGEVIVEEPEEGEVIADEPWNP</sequence>
<dbReference type="OrthoDB" id="10562511at2759"/>
<reference evidence="3" key="1">
    <citation type="submission" date="2022-11" db="EMBL/GenBank/DDBJ databases">
        <authorList>
            <person name="Scott C."/>
            <person name="Bruce N."/>
        </authorList>
    </citation>
    <scope>NUCLEOTIDE SEQUENCE</scope>
</reference>
<feature type="chain" id="PRO_5040276498" evidence="2">
    <location>
        <begin position="20"/>
        <end position="368"/>
    </location>
</feature>
<proteinExistence type="predicted"/>
<evidence type="ECO:0000313" key="4">
    <source>
        <dbReference type="Proteomes" id="UP000838763"/>
    </source>
</evidence>
<comment type="caution">
    <text evidence="3">The sequence shown here is derived from an EMBL/GenBank/DDBJ whole genome shotgun (WGS) entry which is preliminary data.</text>
</comment>
<evidence type="ECO:0000256" key="1">
    <source>
        <dbReference type="SAM" id="MobiDB-lite"/>
    </source>
</evidence>
<protein>
    <submittedName>
        <fullName evidence="3">Uncharacterized protein</fullName>
    </submittedName>
</protein>
<feature type="compositionally biased region" description="Acidic residues" evidence="1">
    <location>
        <begin position="210"/>
        <end position="220"/>
    </location>
</feature>
<keyword evidence="2" id="KW-0732">Signal</keyword>
<feature type="signal peptide" evidence="2">
    <location>
        <begin position="1"/>
        <end position="19"/>
    </location>
</feature>
<gene>
    <name evidence="3" type="ORF">PPNO1_LOCUS5283</name>
</gene>
<keyword evidence="4" id="KW-1185">Reference proteome</keyword>
<feature type="compositionally biased region" description="Acidic residues" evidence="1">
    <location>
        <begin position="345"/>
        <end position="362"/>
    </location>
</feature>
<dbReference type="Pfam" id="PF14273">
    <property type="entry name" value="DUF4360"/>
    <property type="match status" value="1"/>
</dbReference>
<dbReference type="Proteomes" id="UP000838763">
    <property type="component" value="Unassembled WGS sequence"/>
</dbReference>
<feature type="region of interest" description="Disordered" evidence="1">
    <location>
        <begin position="209"/>
        <end position="250"/>
    </location>
</feature>
<name>A0A9P1MBH8_9PEZI</name>
<feature type="region of interest" description="Disordered" evidence="1">
    <location>
        <begin position="345"/>
        <end position="368"/>
    </location>
</feature>
<evidence type="ECO:0000313" key="3">
    <source>
        <dbReference type="EMBL" id="CAI4215576.1"/>
    </source>
</evidence>
<evidence type="ECO:0000256" key="2">
    <source>
        <dbReference type="SAM" id="SignalP"/>
    </source>
</evidence>
<accession>A0A9P1MBH8</accession>
<feature type="compositionally biased region" description="Low complexity" evidence="1">
    <location>
        <begin position="221"/>
        <end position="236"/>
    </location>
</feature>